<accession>A0AAE1EGT5</accession>
<comment type="caution">
    <text evidence="2">The sequence shown here is derived from an EMBL/GenBank/DDBJ whole genome shotgun (WGS) entry which is preliminary data.</text>
</comment>
<sequence>CRGGSVEVRGGGAGDPSLKLCGEDERLHPPAVLYSDSGTATITYHSLSIPPTNPPVPSPSHSLTTSSLSIPPTNPPVPSPSYRPANALSPPSDPLVPSTSQYTLRPLCSLINNAACTHLLLHPSGHTQDFVWVSRGYFYNLYFNGDLQILF</sequence>
<gene>
    <name evidence="2" type="ORF">Pcinc_041563</name>
</gene>
<organism evidence="2 3">
    <name type="scientific">Petrolisthes cinctipes</name>
    <name type="common">Flat porcelain crab</name>
    <dbReference type="NCBI Taxonomy" id="88211"/>
    <lineage>
        <taxon>Eukaryota</taxon>
        <taxon>Metazoa</taxon>
        <taxon>Ecdysozoa</taxon>
        <taxon>Arthropoda</taxon>
        <taxon>Crustacea</taxon>
        <taxon>Multicrustacea</taxon>
        <taxon>Malacostraca</taxon>
        <taxon>Eumalacostraca</taxon>
        <taxon>Eucarida</taxon>
        <taxon>Decapoda</taxon>
        <taxon>Pleocyemata</taxon>
        <taxon>Anomura</taxon>
        <taxon>Galatheoidea</taxon>
        <taxon>Porcellanidae</taxon>
        <taxon>Petrolisthes</taxon>
    </lineage>
</organism>
<evidence type="ECO:0000256" key="1">
    <source>
        <dbReference type="SAM" id="MobiDB-lite"/>
    </source>
</evidence>
<evidence type="ECO:0000313" key="3">
    <source>
        <dbReference type="Proteomes" id="UP001286313"/>
    </source>
</evidence>
<feature type="compositionally biased region" description="Pro residues" evidence="1">
    <location>
        <begin position="72"/>
        <end position="81"/>
    </location>
</feature>
<feature type="compositionally biased region" description="Gly residues" evidence="1">
    <location>
        <begin position="1"/>
        <end position="14"/>
    </location>
</feature>
<name>A0AAE1EGT5_PETCI</name>
<evidence type="ECO:0000313" key="2">
    <source>
        <dbReference type="EMBL" id="KAK3851819.1"/>
    </source>
</evidence>
<feature type="region of interest" description="Disordered" evidence="1">
    <location>
        <begin position="45"/>
        <end position="97"/>
    </location>
</feature>
<proteinExistence type="predicted"/>
<dbReference type="Proteomes" id="UP001286313">
    <property type="component" value="Unassembled WGS sequence"/>
</dbReference>
<reference evidence="2" key="1">
    <citation type="submission" date="2023-10" db="EMBL/GenBank/DDBJ databases">
        <title>Genome assemblies of two species of porcelain crab, Petrolisthes cinctipes and Petrolisthes manimaculis (Anomura: Porcellanidae).</title>
        <authorList>
            <person name="Angst P."/>
        </authorList>
    </citation>
    <scope>NUCLEOTIDE SEQUENCE</scope>
    <source>
        <strain evidence="2">PB745_01</strain>
        <tissue evidence="2">Gill</tissue>
    </source>
</reference>
<dbReference type="EMBL" id="JAWQEG010007713">
    <property type="protein sequence ID" value="KAK3851819.1"/>
    <property type="molecule type" value="Genomic_DNA"/>
</dbReference>
<keyword evidence="3" id="KW-1185">Reference proteome</keyword>
<feature type="region of interest" description="Disordered" evidence="1">
    <location>
        <begin position="1"/>
        <end position="22"/>
    </location>
</feature>
<protein>
    <submittedName>
        <fullName evidence="2">Uncharacterized protein</fullName>
    </submittedName>
</protein>
<feature type="non-terminal residue" evidence="2">
    <location>
        <position position="151"/>
    </location>
</feature>
<dbReference type="AlphaFoldDB" id="A0AAE1EGT5"/>
<feature type="compositionally biased region" description="Low complexity" evidence="1">
    <location>
        <begin position="59"/>
        <end position="71"/>
    </location>
</feature>